<name>A0A8X7VBD9_BRACI</name>
<proteinExistence type="predicted"/>
<evidence type="ECO:0000313" key="2">
    <source>
        <dbReference type="Proteomes" id="UP000886595"/>
    </source>
</evidence>
<sequence>MFHFRWIIYLNYFSRRRSSQSRDWRSSSKLPSPTSHLEAAMVRADKHVIKRPTLQRERRFPGTLQPSGSRETAASARFVTVGSRNQAFSYSFFQKGLWFITPKAFSELLKLSREYQMLTVTKVTDFRWTRSQRVQSKSVTSLRLQKRSPTLIVGPKEPCCLLAIFPRSCMARAQPRPASPFPLPPYRPKLRGRMEYSQVVRHRFLVPACKGSNPFTPDYEHPIGSVKNELTTTGEALIN</sequence>
<organism evidence="1 2">
    <name type="scientific">Brassica carinata</name>
    <name type="common">Ethiopian mustard</name>
    <name type="synonym">Abyssinian cabbage</name>
    <dbReference type="NCBI Taxonomy" id="52824"/>
    <lineage>
        <taxon>Eukaryota</taxon>
        <taxon>Viridiplantae</taxon>
        <taxon>Streptophyta</taxon>
        <taxon>Embryophyta</taxon>
        <taxon>Tracheophyta</taxon>
        <taxon>Spermatophyta</taxon>
        <taxon>Magnoliopsida</taxon>
        <taxon>eudicotyledons</taxon>
        <taxon>Gunneridae</taxon>
        <taxon>Pentapetalae</taxon>
        <taxon>rosids</taxon>
        <taxon>malvids</taxon>
        <taxon>Brassicales</taxon>
        <taxon>Brassicaceae</taxon>
        <taxon>Brassiceae</taxon>
        <taxon>Brassica</taxon>
    </lineage>
</organism>
<dbReference type="Proteomes" id="UP000886595">
    <property type="component" value="Unassembled WGS sequence"/>
</dbReference>
<dbReference type="EMBL" id="JAAMPC010000006">
    <property type="protein sequence ID" value="KAG2308121.1"/>
    <property type="molecule type" value="Genomic_DNA"/>
</dbReference>
<accession>A0A8X7VBD9</accession>
<comment type="caution">
    <text evidence="1">The sequence shown here is derived from an EMBL/GenBank/DDBJ whole genome shotgun (WGS) entry which is preliminary data.</text>
</comment>
<reference evidence="1 2" key="1">
    <citation type="submission" date="2020-02" db="EMBL/GenBank/DDBJ databases">
        <authorList>
            <person name="Ma Q."/>
            <person name="Huang Y."/>
            <person name="Song X."/>
            <person name="Pei D."/>
        </authorList>
    </citation>
    <scope>NUCLEOTIDE SEQUENCE [LARGE SCALE GENOMIC DNA]</scope>
    <source>
        <strain evidence="1">Sxm20200214</strain>
        <tissue evidence="1">Leaf</tissue>
    </source>
</reference>
<protein>
    <submittedName>
        <fullName evidence="1">Uncharacterized protein</fullName>
    </submittedName>
</protein>
<gene>
    <name evidence="1" type="ORF">Bca52824_027869</name>
</gene>
<dbReference type="AlphaFoldDB" id="A0A8X7VBD9"/>
<keyword evidence="2" id="KW-1185">Reference proteome</keyword>
<evidence type="ECO:0000313" key="1">
    <source>
        <dbReference type="EMBL" id="KAG2308121.1"/>
    </source>
</evidence>
<dbReference type="OrthoDB" id="1736101at2759"/>